<evidence type="ECO:0000256" key="2">
    <source>
        <dbReference type="PIRNR" id="PIRNR000077"/>
    </source>
</evidence>
<comment type="similarity">
    <text evidence="2">Belongs to the thioredoxin family.</text>
</comment>
<evidence type="ECO:0000313" key="4">
    <source>
        <dbReference type="EMBL" id="MBP2019427.1"/>
    </source>
</evidence>
<dbReference type="SUPFAM" id="SSF52833">
    <property type="entry name" value="Thioredoxin-like"/>
    <property type="match status" value="1"/>
</dbReference>
<evidence type="ECO:0000256" key="1">
    <source>
        <dbReference type="ARBA" id="ARBA00023157"/>
    </source>
</evidence>
<accession>A0ABS4JV66</accession>
<dbReference type="CDD" id="cd02947">
    <property type="entry name" value="TRX_family"/>
    <property type="match status" value="1"/>
</dbReference>
<dbReference type="InterPro" id="IPR005746">
    <property type="entry name" value="Thioredoxin"/>
</dbReference>
<dbReference type="PIRSF" id="PIRSF000077">
    <property type="entry name" value="Thioredoxin"/>
    <property type="match status" value="1"/>
</dbReference>
<protein>
    <recommendedName>
        <fullName evidence="2">Thioredoxin</fullName>
    </recommendedName>
</protein>
<dbReference type="RefSeq" id="WP_209467538.1">
    <property type="nucleotide sequence ID" value="NZ_JAGGLG010000028.1"/>
</dbReference>
<dbReference type="PROSITE" id="PS51352">
    <property type="entry name" value="THIOREDOXIN_2"/>
    <property type="match status" value="1"/>
</dbReference>
<name>A0ABS4JV66_9FIRM</name>
<dbReference type="NCBIfam" id="NF047697">
    <property type="entry name" value="ThioredTrxAClost"/>
    <property type="match status" value="1"/>
</dbReference>
<sequence>MLEVNKETFEQEVLQAPGAVVVDWWSPKCEPCCELLPEVERMAAAYGDRVKFAKVNVLENRRLAISQRVLGLPTFQFYRDGQKVAELAGAEACTAEAIEAELKRLV</sequence>
<dbReference type="PANTHER" id="PTHR43601">
    <property type="entry name" value="THIOREDOXIN, MITOCHONDRIAL"/>
    <property type="match status" value="1"/>
</dbReference>
<dbReference type="Proteomes" id="UP001519289">
    <property type="component" value="Unassembled WGS sequence"/>
</dbReference>
<gene>
    <name evidence="4" type="ORF">J2Z79_002866</name>
</gene>
<reference evidence="4 5" key="1">
    <citation type="submission" date="2021-03" db="EMBL/GenBank/DDBJ databases">
        <title>Genomic Encyclopedia of Type Strains, Phase IV (KMG-IV): sequencing the most valuable type-strain genomes for metagenomic binning, comparative biology and taxonomic classification.</title>
        <authorList>
            <person name="Goeker M."/>
        </authorList>
    </citation>
    <scope>NUCLEOTIDE SEQUENCE [LARGE SCALE GENOMIC DNA]</scope>
    <source>
        <strain evidence="4 5">DSM 27138</strain>
    </source>
</reference>
<dbReference type="InterPro" id="IPR036249">
    <property type="entry name" value="Thioredoxin-like_sf"/>
</dbReference>
<comment type="caution">
    <text evidence="4">The sequence shown here is derived from an EMBL/GenBank/DDBJ whole genome shotgun (WGS) entry which is preliminary data.</text>
</comment>
<organism evidence="4 5">
    <name type="scientific">Symbiobacterium terraclitae</name>
    <dbReference type="NCBI Taxonomy" id="557451"/>
    <lineage>
        <taxon>Bacteria</taxon>
        <taxon>Bacillati</taxon>
        <taxon>Bacillota</taxon>
        <taxon>Clostridia</taxon>
        <taxon>Eubacteriales</taxon>
        <taxon>Symbiobacteriaceae</taxon>
        <taxon>Symbiobacterium</taxon>
    </lineage>
</organism>
<dbReference type="InterPro" id="IPR013766">
    <property type="entry name" value="Thioredoxin_domain"/>
</dbReference>
<feature type="domain" description="Thioredoxin" evidence="3">
    <location>
        <begin position="1"/>
        <end position="106"/>
    </location>
</feature>
<proteinExistence type="inferred from homology"/>
<dbReference type="Gene3D" id="3.40.30.10">
    <property type="entry name" value="Glutaredoxin"/>
    <property type="match status" value="1"/>
</dbReference>
<dbReference type="EMBL" id="JAGGLG010000028">
    <property type="protein sequence ID" value="MBP2019427.1"/>
    <property type="molecule type" value="Genomic_DNA"/>
</dbReference>
<evidence type="ECO:0000259" key="3">
    <source>
        <dbReference type="PROSITE" id="PS51352"/>
    </source>
</evidence>
<dbReference type="PANTHER" id="PTHR43601:SF3">
    <property type="entry name" value="THIOREDOXIN, MITOCHONDRIAL"/>
    <property type="match status" value="1"/>
</dbReference>
<dbReference type="Pfam" id="PF00085">
    <property type="entry name" value="Thioredoxin"/>
    <property type="match status" value="1"/>
</dbReference>
<keyword evidence="1" id="KW-1015">Disulfide bond</keyword>
<keyword evidence="5" id="KW-1185">Reference proteome</keyword>
<evidence type="ECO:0000313" key="5">
    <source>
        <dbReference type="Proteomes" id="UP001519289"/>
    </source>
</evidence>